<dbReference type="GeneID" id="30074370"/>
<sequence>MKLEKAEIEWIRLYNKERIKYETKTDNEAERATTSASDPESGNHVTGRSCEDKRPTYREGLLGLIGKKVDTI</sequence>
<dbReference type="Proteomes" id="UP000009096">
    <property type="component" value="Chromosome 6"/>
</dbReference>
<dbReference type="EMBL" id="CM000583">
    <property type="protein sequence ID" value="EWG55301.1"/>
    <property type="molecule type" value="Genomic_DNA"/>
</dbReference>
<gene>
    <name evidence="2" type="ORF">FVEG_17494</name>
</gene>
<keyword evidence="3" id="KW-1185">Reference proteome</keyword>
<evidence type="ECO:0000313" key="3">
    <source>
        <dbReference type="Proteomes" id="UP000009096"/>
    </source>
</evidence>
<dbReference type="KEGG" id="fvr:FVEG_17494"/>
<accession>W7MVL7</accession>
<name>W7MVL7_GIBM7</name>
<protein>
    <submittedName>
        <fullName evidence="2">Uncharacterized protein</fullName>
    </submittedName>
</protein>
<feature type="compositionally biased region" description="Basic and acidic residues" evidence="1">
    <location>
        <begin position="22"/>
        <end position="31"/>
    </location>
</feature>
<dbReference type="OrthoDB" id="1076608at2759"/>
<dbReference type="AlphaFoldDB" id="W7MVL7"/>
<dbReference type="RefSeq" id="XP_018761492.1">
    <property type="nucleotide sequence ID" value="XM_018906747.1"/>
</dbReference>
<evidence type="ECO:0000256" key="1">
    <source>
        <dbReference type="SAM" id="MobiDB-lite"/>
    </source>
</evidence>
<proteinExistence type="predicted"/>
<organism evidence="2 3">
    <name type="scientific">Gibberella moniliformis (strain M3125 / FGSC 7600)</name>
    <name type="common">Maize ear and stalk rot fungus</name>
    <name type="synonym">Fusarium verticillioides</name>
    <dbReference type="NCBI Taxonomy" id="334819"/>
    <lineage>
        <taxon>Eukaryota</taxon>
        <taxon>Fungi</taxon>
        <taxon>Dikarya</taxon>
        <taxon>Ascomycota</taxon>
        <taxon>Pezizomycotina</taxon>
        <taxon>Sordariomycetes</taxon>
        <taxon>Hypocreomycetidae</taxon>
        <taxon>Hypocreales</taxon>
        <taxon>Nectriaceae</taxon>
        <taxon>Fusarium</taxon>
        <taxon>Fusarium fujikuroi species complex</taxon>
    </lineage>
</organism>
<dbReference type="VEuPathDB" id="FungiDB:FVEG_17494"/>
<dbReference type="EMBL" id="DS022263">
    <property type="protein sequence ID" value="EWG55301.1"/>
    <property type="molecule type" value="Genomic_DNA"/>
</dbReference>
<feature type="compositionally biased region" description="Polar residues" evidence="1">
    <location>
        <begin position="32"/>
        <end position="46"/>
    </location>
</feature>
<reference evidence="2 3" key="1">
    <citation type="journal article" date="2010" name="Nature">
        <title>Comparative genomics reveals mobile pathogenicity chromosomes in Fusarium.</title>
        <authorList>
            <person name="Ma L.J."/>
            <person name="van der Does H.C."/>
            <person name="Borkovich K.A."/>
            <person name="Coleman J.J."/>
            <person name="Daboussi M.J."/>
            <person name="Di Pietro A."/>
            <person name="Dufresne M."/>
            <person name="Freitag M."/>
            <person name="Grabherr M."/>
            <person name="Henrissat B."/>
            <person name="Houterman P.M."/>
            <person name="Kang S."/>
            <person name="Shim W.B."/>
            <person name="Woloshuk C."/>
            <person name="Xie X."/>
            <person name="Xu J.R."/>
            <person name="Antoniw J."/>
            <person name="Baker S.E."/>
            <person name="Bluhm B.H."/>
            <person name="Breakspear A."/>
            <person name="Brown D.W."/>
            <person name="Butchko R.A."/>
            <person name="Chapman S."/>
            <person name="Coulson R."/>
            <person name="Coutinho P.M."/>
            <person name="Danchin E.G."/>
            <person name="Diener A."/>
            <person name="Gale L.R."/>
            <person name="Gardiner D.M."/>
            <person name="Goff S."/>
            <person name="Hammond-Kosack K.E."/>
            <person name="Hilburn K."/>
            <person name="Hua-Van A."/>
            <person name="Jonkers W."/>
            <person name="Kazan K."/>
            <person name="Kodira C.D."/>
            <person name="Koehrsen M."/>
            <person name="Kumar L."/>
            <person name="Lee Y.H."/>
            <person name="Li L."/>
            <person name="Manners J.M."/>
            <person name="Miranda-Saavedra D."/>
            <person name="Mukherjee M."/>
            <person name="Park G."/>
            <person name="Park J."/>
            <person name="Park S.Y."/>
            <person name="Proctor R.H."/>
            <person name="Regev A."/>
            <person name="Ruiz-Roldan M.C."/>
            <person name="Sain D."/>
            <person name="Sakthikumar S."/>
            <person name="Sykes S."/>
            <person name="Schwartz D.C."/>
            <person name="Turgeon B.G."/>
            <person name="Wapinski I."/>
            <person name="Yoder O."/>
            <person name="Young S."/>
            <person name="Zeng Q."/>
            <person name="Zhou S."/>
            <person name="Galagan J."/>
            <person name="Cuomo C.A."/>
            <person name="Kistler H.C."/>
            <person name="Rep M."/>
        </authorList>
    </citation>
    <scope>NUCLEOTIDE SEQUENCE [LARGE SCALE GENOMIC DNA]</scope>
    <source>
        <strain evidence="3">M3125 / FGSC 7600</strain>
    </source>
</reference>
<evidence type="ECO:0000313" key="2">
    <source>
        <dbReference type="EMBL" id="EWG55301.1"/>
    </source>
</evidence>
<feature type="region of interest" description="Disordered" evidence="1">
    <location>
        <begin position="22"/>
        <end position="54"/>
    </location>
</feature>